<dbReference type="PANTHER" id="PTHR12203:SF107">
    <property type="entry name" value="GLYCOSYL TRANSFERASE CAP10 DOMAIN-CONTAINING PROTEIN"/>
    <property type="match status" value="1"/>
</dbReference>
<feature type="transmembrane region" description="Helical" evidence="1">
    <location>
        <begin position="12"/>
        <end position="35"/>
    </location>
</feature>
<dbReference type="Proteomes" id="UP001610335">
    <property type="component" value="Unassembled WGS sequence"/>
</dbReference>
<dbReference type="InterPro" id="IPR006598">
    <property type="entry name" value="CAP10"/>
</dbReference>
<feature type="domain" description="Glycosyl transferase CAP10" evidence="2">
    <location>
        <begin position="185"/>
        <end position="430"/>
    </location>
</feature>
<dbReference type="EMBL" id="JBFXLS010000061">
    <property type="protein sequence ID" value="KAL2821858.1"/>
    <property type="molecule type" value="Genomic_DNA"/>
</dbReference>
<dbReference type="InterPro" id="IPR051091">
    <property type="entry name" value="O-Glucosyltr/Glycosyltrsf_90"/>
</dbReference>
<keyword evidence="1" id="KW-0472">Membrane</keyword>
<dbReference type="GO" id="GO:0016740">
    <property type="term" value="F:transferase activity"/>
    <property type="evidence" value="ECO:0007669"/>
    <property type="project" value="UniProtKB-KW"/>
</dbReference>
<evidence type="ECO:0000313" key="3">
    <source>
        <dbReference type="EMBL" id="KAL2821858.1"/>
    </source>
</evidence>
<proteinExistence type="predicted"/>
<keyword evidence="4" id="KW-1185">Reference proteome</keyword>
<name>A0ABR4I268_9EURO</name>
<dbReference type="Pfam" id="PF05686">
    <property type="entry name" value="Glyco_transf_90"/>
    <property type="match status" value="1"/>
</dbReference>
<dbReference type="SMART" id="SM00672">
    <property type="entry name" value="CAP10"/>
    <property type="match status" value="1"/>
</dbReference>
<reference evidence="3 4" key="1">
    <citation type="submission" date="2024-07" db="EMBL/GenBank/DDBJ databases">
        <title>Section-level genome sequencing and comparative genomics of Aspergillus sections Usti and Cavernicolus.</title>
        <authorList>
            <consortium name="Lawrence Berkeley National Laboratory"/>
            <person name="Nybo J.L."/>
            <person name="Vesth T.C."/>
            <person name="Theobald S."/>
            <person name="Frisvad J.C."/>
            <person name="Larsen T.O."/>
            <person name="Kjaerboelling I."/>
            <person name="Rothschild-Mancinelli K."/>
            <person name="Lyhne E.K."/>
            <person name="Kogle M.E."/>
            <person name="Barry K."/>
            <person name="Clum A."/>
            <person name="Na H."/>
            <person name="Ledsgaard L."/>
            <person name="Lin J."/>
            <person name="Lipzen A."/>
            <person name="Kuo A."/>
            <person name="Riley R."/>
            <person name="Mondo S."/>
            <person name="LaButti K."/>
            <person name="Haridas S."/>
            <person name="Pangalinan J."/>
            <person name="Salamov A.A."/>
            <person name="Simmons B.A."/>
            <person name="Magnuson J.K."/>
            <person name="Chen J."/>
            <person name="Drula E."/>
            <person name="Henrissat B."/>
            <person name="Wiebenga A."/>
            <person name="Lubbers R.J."/>
            <person name="Gomes A.C."/>
            <person name="Makela M.R."/>
            <person name="Stajich J."/>
            <person name="Grigoriev I.V."/>
            <person name="Mortensen U.H."/>
            <person name="De vries R.P."/>
            <person name="Baker S.E."/>
            <person name="Andersen M.R."/>
        </authorList>
    </citation>
    <scope>NUCLEOTIDE SEQUENCE [LARGE SCALE GENOMIC DNA]</scope>
    <source>
        <strain evidence="3 4">CBS 600.67</strain>
    </source>
</reference>
<protein>
    <submittedName>
        <fullName evidence="3">Glycosyl transferase family 90-domain-containing protein</fullName>
    </submittedName>
</protein>
<comment type="caution">
    <text evidence="3">The sequence shown here is derived from an EMBL/GenBank/DDBJ whole genome shotgun (WGS) entry which is preliminary data.</text>
</comment>
<accession>A0ABR4I268</accession>
<keyword evidence="3" id="KW-0808">Transferase</keyword>
<evidence type="ECO:0000256" key="1">
    <source>
        <dbReference type="SAM" id="Phobius"/>
    </source>
</evidence>
<evidence type="ECO:0000313" key="4">
    <source>
        <dbReference type="Proteomes" id="UP001610335"/>
    </source>
</evidence>
<keyword evidence="1" id="KW-0812">Transmembrane</keyword>
<organism evidence="3 4">
    <name type="scientific">Aspergillus cavernicola</name>
    <dbReference type="NCBI Taxonomy" id="176166"/>
    <lineage>
        <taxon>Eukaryota</taxon>
        <taxon>Fungi</taxon>
        <taxon>Dikarya</taxon>
        <taxon>Ascomycota</taxon>
        <taxon>Pezizomycotina</taxon>
        <taxon>Eurotiomycetes</taxon>
        <taxon>Eurotiomycetidae</taxon>
        <taxon>Eurotiales</taxon>
        <taxon>Aspergillaceae</taxon>
        <taxon>Aspergillus</taxon>
        <taxon>Aspergillus subgen. Nidulantes</taxon>
    </lineage>
</organism>
<evidence type="ECO:0000259" key="2">
    <source>
        <dbReference type="SMART" id="SM00672"/>
    </source>
</evidence>
<keyword evidence="1" id="KW-1133">Transmembrane helix</keyword>
<dbReference type="PANTHER" id="PTHR12203">
    <property type="entry name" value="KDEL LYS-ASP-GLU-LEU CONTAINING - RELATED"/>
    <property type="match status" value="1"/>
</dbReference>
<gene>
    <name evidence="3" type="ORF">BDW59DRAFT_181126</name>
</gene>
<sequence length="458" mass="52074">MPPSPSRWLYGSLLSALGFLAFSSFAAGLLLWYAVNSDRDYFHPILTQLIPAGHCACETATVFECSTCLTCSHKELSATPAETWEFDYKRDGQNAGLSRSQCDAAFPGLIEDVVRAGTYWRKQGGLSSVELDEIPLRLGMGRARIARGELYVIAFRAHGEDHRRKILATLSAIHRALVTDPNRTTRPEIEFVFSVEDKLEDVANAHDPVWTMARTADEEAAWLMPDFGYWAWDHLHTAIGPYDQVVERAAQYDIPWEGKQHQLVWRGKPSFAPKLRRALMDATRDQPWADVQPVDWHEQSNVLRMEDHCKYMFIAHVEGRSYSASLKYRQACRSVIVAHQLQYIQHHHYLLVSSGPQQNYVEVARDFSNLADQLEPLLADSAKAERIADNSIKTFRERYLTMAAEACYWRSLWDGYGGVWNGSAEAGDSERPGLRYESFILQGSEQMLDFHISIDTYT</sequence>